<organism evidence="11 12">
    <name type="scientific">Pyrocoelia pectoralis</name>
    <dbReference type="NCBI Taxonomy" id="417401"/>
    <lineage>
        <taxon>Eukaryota</taxon>
        <taxon>Metazoa</taxon>
        <taxon>Ecdysozoa</taxon>
        <taxon>Arthropoda</taxon>
        <taxon>Hexapoda</taxon>
        <taxon>Insecta</taxon>
        <taxon>Pterygota</taxon>
        <taxon>Neoptera</taxon>
        <taxon>Endopterygota</taxon>
        <taxon>Coleoptera</taxon>
        <taxon>Polyphaga</taxon>
        <taxon>Elateriformia</taxon>
        <taxon>Elateroidea</taxon>
        <taxon>Lampyridae</taxon>
        <taxon>Lampyrinae</taxon>
        <taxon>Pyrocoelia</taxon>
    </lineage>
</organism>
<dbReference type="Pfam" id="PF00664">
    <property type="entry name" value="ABC_membrane"/>
    <property type="match status" value="2"/>
</dbReference>
<dbReference type="GO" id="GO:0005524">
    <property type="term" value="F:ATP binding"/>
    <property type="evidence" value="ECO:0007669"/>
    <property type="project" value="UniProtKB-KW"/>
</dbReference>
<dbReference type="PROSITE" id="PS50893">
    <property type="entry name" value="ABC_TRANSPORTER_2"/>
    <property type="match status" value="2"/>
</dbReference>
<reference evidence="11 12" key="1">
    <citation type="journal article" date="2024" name="Insects">
        <title>An Improved Chromosome-Level Genome Assembly of the Firefly Pyrocoelia pectoralis.</title>
        <authorList>
            <person name="Fu X."/>
            <person name="Meyer-Rochow V.B."/>
            <person name="Ballantyne L."/>
            <person name="Zhu X."/>
        </authorList>
    </citation>
    <scope>NUCLEOTIDE SEQUENCE [LARGE SCALE GENOMIC DNA]</scope>
    <source>
        <strain evidence="11">XCY_ONT2</strain>
    </source>
</reference>
<feature type="transmembrane region" description="Helical" evidence="8">
    <location>
        <begin position="554"/>
        <end position="573"/>
    </location>
</feature>
<dbReference type="InterPro" id="IPR003593">
    <property type="entry name" value="AAA+_ATPase"/>
</dbReference>
<evidence type="ECO:0000259" key="10">
    <source>
        <dbReference type="PROSITE" id="PS50929"/>
    </source>
</evidence>
<dbReference type="InterPro" id="IPR027417">
    <property type="entry name" value="P-loop_NTPase"/>
</dbReference>
<comment type="caution">
    <text evidence="11">The sequence shown here is derived from an EMBL/GenBank/DDBJ whole genome shotgun (WGS) entry which is preliminary data.</text>
</comment>
<evidence type="ECO:0000313" key="12">
    <source>
        <dbReference type="Proteomes" id="UP001329430"/>
    </source>
</evidence>
<dbReference type="CDD" id="cd03244">
    <property type="entry name" value="ABCC_MRP_domain2"/>
    <property type="match status" value="1"/>
</dbReference>
<keyword evidence="12" id="KW-1185">Reference proteome</keyword>
<feature type="domain" description="ABC transmembrane type-1" evidence="10">
    <location>
        <begin position="1"/>
        <end position="216"/>
    </location>
</feature>
<evidence type="ECO:0000256" key="4">
    <source>
        <dbReference type="ARBA" id="ARBA00022741"/>
    </source>
</evidence>
<dbReference type="PANTHER" id="PTHR24223">
    <property type="entry name" value="ATP-BINDING CASSETTE SUB-FAMILY C"/>
    <property type="match status" value="1"/>
</dbReference>
<dbReference type="InterPro" id="IPR011527">
    <property type="entry name" value="ABC1_TM_dom"/>
</dbReference>
<keyword evidence="5" id="KW-0067">ATP-binding</keyword>
<evidence type="ECO:0000256" key="5">
    <source>
        <dbReference type="ARBA" id="ARBA00022840"/>
    </source>
</evidence>
<accession>A0AAN7VMQ3</accession>
<dbReference type="SMART" id="SM00382">
    <property type="entry name" value="AAA"/>
    <property type="match status" value="2"/>
</dbReference>
<dbReference type="CDD" id="cd03250">
    <property type="entry name" value="ABCC_MRP_domain1"/>
    <property type="match status" value="1"/>
</dbReference>
<dbReference type="SUPFAM" id="SSF52540">
    <property type="entry name" value="P-loop containing nucleoside triphosphate hydrolases"/>
    <property type="match status" value="2"/>
</dbReference>
<feature type="transmembrane region" description="Helical" evidence="8">
    <location>
        <begin position="611"/>
        <end position="630"/>
    </location>
</feature>
<dbReference type="InterPro" id="IPR050173">
    <property type="entry name" value="ABC_transporter_C-like"/>
</dbReference>
<feature type="transmembrane region" description="Helical" evidence="8">
    <location>
        <begin position="170"/>
        <end position="193"/>
    </location>
</feature>
<evidence type="ECO:0000256" key="7">
    <source>
        <dbReference type="ARBA" id="ARBA00023136"/>
    </source>
</evidence>
<evidence type="ECO:0000256" key="8">
    <source>
        <dbReference type="SAM" id="Phobius"/>
    </source>
</evidence>
<dbReference type="Gene3D" id="1.20.1560.10">
    <property type="entry name" value="ABC transporter type 1, transmembrane domain"/>
    <property type="match status" value="2"/>
</dbReference>
<feature type="domain" description="ABC transmembrane type-1" evidence="10">
    <location>
        <begin position="560"/>
        <end position="851"/>
    </location>
</feature>
<keyword evidence="3 8" id="KW-0812">Transmembrane</keyword>
<sequence>MLKAPYMVTILHIGMKMRVACCSLVYRKVLRLSKAALGETTIGQMVNLLSNDVNRFDIAVLFAQYLCIGPLQVLAASYFMYQQVGVSAIIGVIALLLFVPLQFEMAKLIAKFRYKMAYRTDERVRLMNEVVSGIQVIKMYTWEKPFAKFVSLARRNEVKFIRKVSYLRGVIYSFFIFGTQFCLFVSIMSYILFGEHITAEKVFVLNSFYNVIRLNMWNFFVQAVAQIAEANVSIKRLNDFLVNDERILNSIISNNEEKTDSNPSENSVAVINGNAKWNEAMSNNIFENLNINVKRGSTVAVIGPVGSGKSSLLSVILKELSLTKGKLQIDGCISYAAQESWIFNGTVRQNILFGKPFNKVRYKRVIRVCSLSRDFDLFPDGDKTSVGDRGVSLSGGQRARINLARAVYREADIYLLDDPLSAVDTHVGRKLFRRCINGFLEDKTVILVTHQVQFLKDVDGIVILEGGCVKAQGTFEQLQESGLDFAKLLKSEVDEKEVKREIVPAPQFLRQTSICSTNSFQDISQSFESRNEETTKGTVTLDIYKSYITAGANWFFVLCIIFLFVASQAASSFGDVFISRWVTVEENRFVNTTGLNTLEGSFWDLSTNTYIYIYTGITVTVIILALSRSLSFFTVCMRSSTNLHDEMFTSIIHGTMKFFNTNPTGRILNSFSKDMGAIDELLPGAMLDYVQLSLADLAIVAVIASVNPWLLIPTVLISIVLFCLRRFYLATSRSVKRLEGVTRSPVFGHLNASLQGLTTIRAFRAESILIEEFDSLQDLHSSAWYLFITTSQAFAYWLDFVCVIYICIVTFSFLVIDDSLPGGNVGLAITQSLGLVGTFQWTIRQSAETENQMTAVERVLEYNKIEHEKTLEKQPPKDWPQRGEIKFVGAFLNYFPEDPPVLKNLSFCIKPLEKVGIVGRTGAGKSSLINALFQLTDTRGSILIDGVNIEKISLKDLRSRISIIPQEPVLFSGTMRSNLDPFDEYSDESLWRALNDVELKEAVGDLCLGLNSAVLEGGSNYSVGQRQLICLARAILRNNKVLILDEATANVDPQTDAVIQTTIRKQFAQRTVLTIAHRLNTIMDSDKVLVMNAGRMVEFDHPYKLLENTNGTFYSMVQQTGPSMANTLTKLAKKCYEDTLKEDEIISLSV</sequence>
<proteinExistence type="predicted"/>
<dbReference type="PANTHER" id="PTHR24223:SF448">
    <property type="entry name" value="FI20146P1-RELATED"/>
    <property type="match status" value="1"/>
</dbReference>
<dbReference type="SUPFAM" id="SSF90123">
    <property type="entry name" value="ABC transporter transmembrane region"/>
    <property type="match status" value="2"/>
</dbReference>
<dbReference type="Proteomes" id="UP001329430">
    <property type="component" value="Chromosome 3"/>
</dbReference>
<dbReference type="GO" id="GO:0016020">
    <property type="term" value="C:membrane"/>
    <property type="evidence" value="ECO:0007669"/>
    <property type="project" value="UniProtKB-SubCell"/>
</dbReference>
<keyword evidence="6 8" id="KW-1133">Transmembrane helix</keyword>
<dbReference type="AlphaFoldDB" id="A0AAN7VMQ3"/>
<feature type="transmembrane region" description="Helical" evidence="8">
    <location>
        <begin position="85"/>
        <end position="103"/>
    </location>
</feature>
<keyword evidence="2" id="KW-0813">Transport</keyword>
<feature type="transmembrane region" description="Helical" evidence="8">
    <location>
        <begin position="794"/>
        <end position="816"/>
    </location>
</feature>
<dbReference type="Gene3D" id="3.40.50.300">
    <property type="entry name" value="P-loop containing nucleotide triphosphate hydrolases"/>
    <property type="match status" value="2"/>
</dbReference>
<dbReference type="PROSITE" id="PS50929">
    <property type="entry name" value="ABC_TM1F"/>
    <property type="match status" value="2"/>
</dbReference>
<evidence type="ECO:0000256" key="6">
    <source>
        <dbReference type="ARBA" id="ARBA00022989"/>
    </source>
</evidence>
<protein>
    <recommendedName>
        <fullName evidence="13">Multidrug resistance-associated protein lethal(2)03659</fullName>
    </recommendedName>
</protein>
<evidence type="ECO:0000256" key="2">
    <source>
        <dbReference type="ARBA" id="ARBA00022448"/>
    </source>
</evidence>
<evidence type="ECO:0000313" key="11">
    <source>
        <dbReference type="EMBL" id="KAK5646964.1"/>
    </source>
</evidence>
<dbReference type="GO" id="GO:0016887">
    <property type="term" value="F:ATP hydrolysis activity"/>
    <property type="evidence" value="ECO:0007669"/>
    <property type="project" value="InterPro"/>
</dbReference>
<comment type="subcellular location">
    <subcellularLocation>
        <location evidence="1">Membrane</location>
        <topology evidence="1">Multi-pass membrane protein</topology>
    </subcellularLocation>
</comment>
<dbReference type="FunFam" id="1.20.1560.10:FF:000014">
    <property type="entry name" value="Multidrug resistance-associated protein member 4"/>
    <property type="match status" value="1"/>
</dbReference>
<keyword evidence="4" id="KW-0547">Nucleotide-binding</keyword>
<dbReference type="EMBL" id="JAVRBK010000003">
    <property type="protein sequence ID" value="KAK5646964.1"/>
    <property type="molecule type" value="Genomic_DNA"/>
</dbReference>
<dbReference type="InterPro" id="IPR017871">
    <property type="entry name" value="ABC_transporter-like_CS"/>
</dbReference>
<dbReference type="InterPro" id="IPR036640">
    <property type="entry name" value="ABC1_TM_sf"/>
</dbReference>
<dbReference type="FunFam" id="3.40.50.300:FF:000163">
    <property type="entry name" value="Multidrug resistance-associated protein member 4"/>
    <property type="match status" value="1"/>
</dbReference>
<dbReference type="FunFam" id="1.20.1560.10:FF:000026">
    <property type="entry name" value="Multidrug resistance-associated protein lethal(2)03659"/>
    <property type="match status" value="1"/>
</dbReference>
<feature type="domain" description="ABC transporter" evidence="9">
    <location>
        <begin position="268"/>
        <end position="491"/>
    </location>
</feature>
<dbReference type="PROSITE" id="PS00211">
    <property type="entry name" value="ABC_TRANSPORTER_1"/>
    <property type="match status" value="2"/>
</dbReference>
<dbReference type="FunFam" id="3.40.50.300:FF:000482">
    <property type="entry name" value="Multidrug resistance-associated protein member 4"/>
    <property type="match status" value="1"/>
</dbReference>
<feature type="domain" description="ABC transporter" evidence="9">
    <location>
        <begin position="885"/>
        <end position="1118"/>
    </location>
</feature>
<dbReference type="InterPro" id="IPR003439">
    <property type="entry name" value="ABC_transporter-like_ATP-bd"/>
</dbReference>
<dbReference type="GO" id="GO:0140359">
    <property type="term" value="F:ABC-type transporter activity"/>
    <property type="evidence" value="ECO:0007669"/>
    <property type="project" value="InterPro"/>
</dbReference>
<keyword evidence="7 8" id="KW-0472">Membrane</keyword>
<evidence type="ECO:0000256" key="3">
    <source>
        <dbReference type="ARBA" id="ARBA00022692"/>
    </source>
</evidence>
<feature type="transmembrane region" description="Helical" evidence="8">
    <location>
        <begin position="709"/>
        <end position="728"/>
    </location>
</feature>
<feature type="transmembrane region" description="Helical" evidence="8">
    <location>
        <begin position="58"/>
        <end position="79"/>
    </location>
</feature>
<gene>
    <name evidence="11" type="ORF">RI129_005428</name>
</gene>
<dbReference type="Pfam" id="PF00005">
    <property type="entry name" value="ABC_tran"/>
    <property type="match status" value="2"/>
</dbReference>
<evidence type="ECO:0000259" key="9">
    <source>
        <dbReference type="PROSITE" id="PS50893"/>
    </source>
</evidence>
<feature type="transmembrane region" description="Helical" evidence="8">
    <location>
        <begin position="681"/>
        <end position="703"/>
    </location>
</feature>
<evidence type="ECO:0000256" key="1">
    <source>
        <dbReference type="ARBA" id="ARBA00004141"/>
    </source>
</evidence>
<evidence type="ECO:0008006" key="13">
    <source>
        <dbReference type="Google" id="ProtNLM"/>
    </source>
</evidence>
<name>A0AAN7VMQ3_9COLE</name>